<accession>A0A9P8XS47</accession>
<reference evidence="5" key="1">
    <citation type="journal article" date="2021" name="Nat. Commun.">
        <title>Genetic determinants of endophytism in the Arabidopsis root mycobiome.</title>
        <authorList>
            <person name="Mesny F."/>
            <person name="Miyauchi S."/>
            <person name="Thiergart T."/>
            <person name="Pickel B."/>
            <person name="Atanasova L."/>
            <person name="Karlsson M."/>
            <person name="Huettel B."/>
            <person name="Barry K.W."/>
            <person name="Haridas S."/>
            <person name="Chen C."/>
            <person name="Bauer D."/>
            <person name="Andreopoulos W."/>
            <person name="Pangilinan J."/>
            <person name="LaButti K."/>
            <person name="Riley R."/>
            <person name="Lipzen A."/>
            <person name="Clum A."/>
            <person name="Drula E."/>
            <person name="Henrissat B."/>
            <person name="Kohler A."/>
            <person name="Grigoriev I.V."/>
            <person name="Martin F.M."/>
            <person name="Hacquard S."/>
        </authorList>
    </citation>
    <scope>NUCLEOTIDE SEQUENCE</scope>
    <source>
        <strain evidence="5">MPI-CAGE-CH-0230</strain>
    </source>
</reference>
<evidence type="ECO:0000313" key="7">
    <source>
        <dbReference type="Proteomes" id="UP000756346"/>
    </source>
</evidence>
<organism evidence="5 7">
    <name type="scientific">Microdochium trichocladiopsis</name>
    <dbReference type="NCBI Taxonomy" id="1682393"/>
    <lineage>
        <taxon>Eukaryota</taxon>
        <taxon>Fungi</taxon>
        <taxon>Dikarya</taxon>
        <taxon>Ascomycota</taxon>
        <taxon>Pezizomycotina</taxon>
        <taxon>Sordariomycetes</taxon>
        <taxon>Xylariomycetidae</taxon>
        <taxon>Xylariales</taxon>
        <taxon>Microdochiaceae</taxon>
        <taxon>Microdochium</taxon>
    </lineage>
</organism>
<keyword evidence="7" id="KW-1185">Reference proteome</keyword>
<dbReference type="GO" id="GO:0005634">
    <property type="term" value="C:nucleus"/>
    <property type="evidence" value="ECO:0007669"/>
    <property type="project" value="UniProtKB-SubCell"/>
</dbReference>
<evidence type="ECO:0000256" key="1">
    <source>
        <dbReference type="ARBA" id="ARBA00023125"/>
    </source>
</evidence>
<dbReference type="OrthoDB" id="5954824at2759"/>
<feature type="domain" description="Fork-head" evidence="4">
    <location>
        <begin position="73"/>
        <end position="131"/>
    </location>
</feature>
<dbReference type="Pfam" id="PF00250">
    <property type="entry name" value="Forkhead"/>
    <property type="match status" value="1"/>
</dbReference>
<feature type="DNA-binding region" description="Fork-head" evidence="2">
    <location>
        <begin position="73"/>
        <end position="131"/>
    </location>
</feature>
<dbReference type="Proteomes" id="UP000756346">
    <property type="component" value="Unassembled WGS sequence"/>
</dbReference>
<keyword evidence="1 2" id="KW-0238">DNA-binding</keyword>
<dbReference type="InterPro" id="IPR036388">
    <property type="entry name" value="WH-like_DNA-bd_sf"/>
</dbReference>
<dbReference type="RefSeq" id="XP_046004565.1">
    <property type="nucleotide sequence ID" value="XM_046157585.1"/>
</dbReference>
<evidence type="ECO:0000313" key="5">
    <source>
        <dbReference type="EMBL" id="KAH7009106.1"/>
    </source>
</evidence>
<dbReference type="InterPro" id="IPR001766">
    <property type="entry name" value="Fork_head_dom"/>
</dbReference>
<name>A0A9P8XS47_9PEZI</name>
<evidence type="ECO:0000259" key="4">
    <source>
        <dbReference type="PROSITE" id="PS50039"/>
    </source>
</evidence>
<dbReference type="SUPFAM" id="SSF46785">
    <property type="entry name" value="Winged helix' DNA-binding domain"/>
    <property type="match status" value="1"/>
</dbReference>
<dbReference type="InterPro" id="IPR036390">
    <property type="entry name" value="WH_DNA-bd_sf"/>
</dbReference>
<dbReference type="EMBL" id="JAGTJQ010000015">
    <property type="protein sequence ID" value="KAH7012189.1"/>
    <property type="molecule type" value="Genomic_DNA"/>
</dbReference>
<dbReference type="PROSITE" id="PS50039">
    <property type="entry name" value="FORK_HEAD_3"/>
    <property type="match status" value="1"/>
</dbReference>
<gene>
    <name evidence="6" type="ORF">B0I36DRAFT_356271</name>
    <name evidence="5" type="ORF">B0I36DRAFT_356826</name>
</gene>
<evidence type="ECO:0000256" key="2">
    <source>
        <dbReference type="PROSITE-ProRule" id="PRU00089"/>
    </source>
</evidence>
<keyword evidence="2" id="KW-0539">Nucleus</keyword>
<proteinExistence type="predicted"/>
<dbReference type="GO" id="GO:0003700">
    <property type="term" value="F:DNA-binding transcription factor activity"/>
    <property type="evidence" value="ECO:0007669"/>
    <property type="project" value="InterPro"/>
</dbReference>
<evidence type="ECO:0000256" key="3">
    <source>
        <dbReference type="SAM" id="Coils"/>
    </source>
</evidence>
<dbReference type="EMBL" id="JAGTJQ010000020">
    <property type="protein sequence ID" value="KAH7009106.1"/>
    <property type="molecule type" value="Genomic_DNA"/>
</dbReference>
<sequence>MDSDDLLEWMSRFNNQLNNIFDKVNNLQSELQTVRHDVHRLLSQRQTIARAAAPRTTRPRGKVKLYFPDGTKSPPIPYVTLIQFAFLKQGNNPMSVKSLYQWLALKTDVHDLKKSSWQNSVRHALSSDDGFWNDKEEKVWRVDPSRTATLHYSENWQYFLKAFPGFMDDTTLSVYPALLEQPSPSHNARFYPFEKDVFGGNLDDATYRNVLNELNTIDQDTDGPMSLITQSHSYLF</sequence>
<dbReference type="SMART" id="SM00339">
    <property type="entry name" value="FH"/>
    <property type="match status" value="1"/>
</dbReference>
<dbReference type="GO" id="GO:0043565">
    <property type="term" value="F:sequence-specific DNA binding"/>
    <property type="evidence" value="ECO:0007669"/>
    <property type="project" value="InterPro"/>
</dbReference>
<dbReference type="GeneID" id="70187131"/>
<comment type="subcellular location">
    <subcellularLocation>
        <location evidence="2">Nucleus</location>
    </subcellularLocation>
</comment>
<evidence type="ECO:0000313" key="6">
    <source>
        <dbReference type="EMBL" id="KAH7012189.1"/>
    </source>
</evidence>
<dbReference type="AlphaFoldDB" id="A0A9P8XS47"/>
<feature type="coiled-coil region" evidence="3">
    <location>
        <begin position="10"/>
        <end position="44"/>
    </location>
</feature>
<keyword evidence="3" id="KW-0175">Coiled coil</keyword>
<dbReference type="PROSITE" id="PS00658">
    <property type="entry name" value="FORK_HEAD_2"/>
    <property type="match status" value="1"/>
</dbReference>
<dbReference type="Gene3D" id="1.10.10.10">
    <property type="entry name" value="Winged helix-like DNA-binding domain superfamily/Winged helix DNA-binding domain"/>
    <property type="match status" value="1"/>
</dbReference>
<protein>
    <recommendedName>
        <fullName evidence="4">Fork-head domain-containing protein</fullName>
    </recommendedName>
</protein>
<comment type="caution">
    <text evidence="5">The sequence shown here is derived from an EMBL/GenBank/DDBJ whole genome shotgun (WGS) entry which is preliminary data.</text>
</comment>
<dbReference type="InterPro" id="IPR030456">
    <property type="entry name" value="TF_fork_head_CS_2"/>
</dbReference>